<sequence>MEAAVVGHQSAQLVEAPAQGLAEDQIIVFAEADKAALGGGRAVEQLAHRQHAPVVEGQLAIDRQPVGLLPEGDAHLAELGFLAKADALALRPVEHDRITEAMELFECAQGLLEVVEMPAPAVVAGECRALTDHRAGRSQLASEVTGAAQGATVALAEQGRTTLPRSELRAGVTSGVHIALEAEAAIESVQVQVRARVGDDRLGDAGAAADVGMDGQQRRYRSEPFEQARLGTLGDAEALRAENAGDLPVPDIELHQPDALRGLLDRQQRPVLGREGLDADQKVLATAHRRQRRQRAHQFDRGICGRVADDQGVTDGGQQGALGIDPINGPRVAAVPARFLLADDAGANLAILGRQVGEIFGGLGEPLQRHRPALAPAATLAALLLARFEQGVVLVQFEYPGHAQIGGLGRNAAGIGRLAAEPLERIEGDLPGCPGGQQIGHPDHAGGRIAKCRKGRGRALEAEGHQQGNGLVCIPVDPGLRRLLGTGRQDLQRVRCRALAKPVQCQEAE</sequence>
<reference evidence="1 2" key="1">
    <citation type="submission" date="2014-02" db="EMBL/GenBank/DDBJ databases">
        <title>Expanding our view of genomic diversity in Candidatus Accumulibacter clades.</title>
        <authorList>
            <person name="Skennerton C.T."/>
            <person name="Barr J.J."/>
            <person name="Slater F.R."/>
            <person name="Bond P.L."/>
            <person name="Tyson G.W."/>
        </authorList>
    </citation>
    <scope>NUCLEOTIDE SEQUENCE [LARGE SCALE GENOMIC DNA]</scope>
    <source>
        <strain evidence="2">BA-91</strain>
    </source>
</reference>
<organism evidence="1 2">
    <name type="scientific">Candidatus Accumulibacter phosphatis</name>
    <dbReference type="NCBI Taxonomy" id="327160"/>
    <lineage>
        <taxon>Bacteria</taxon>
        <taxon>Pseudomonadati</taxon>
        <taxon>Pseudomonadota</taxon>
        <taxon>Betaproteobacteria</taxon>
        <taxon>Candidatus Accumulibacter</taxon>
    </lineage>
</organism>
<gene>
    <name evidence="1" type="ORF">AW09_001589</name>
</gene>
<name>A0A080LYV4_9PROT</name>
<evidence type="ECO:0000313" key="2">
    <source>
        <dbReference type="Proteomes" id="UP000020077"/>
    </source>
</evidence>
<dbReference type="EMBL" id="JDVG02000274">
    <property type="protein sequence ID" value="KFB73160.1"/>
    <property type="molecule type" value="Genomic_DNA"/>
</dbReference>
<proteinExistence type="predicted"/>
<dbReference type="Proteomes" id="UP000020077">
    <property type="component" value="Unassembled WGS sequence"/>
</dbReference>
<evidence type="ECO:0000313" key="1">
    <source>
        <dbReference type="EMBL" id="KFB73160.1"/>
    </source>
</evidence>
<accession>A0A080LYV4</accession>
<comment type="caution">
    <text evidence="1">The sequence shown here is derived from an EMBL/GenBank/DDBJ whole genome shotgun (WGS) entry which is preliminary data.</text>
</comment>
<dbReference type="AlphaFoldDB" id="A0A080LYV4"/>
<protein>
    <submittedName>
        <fullName evidence="1">Uncharacterized protein</fullName>
    </submittedName>
</protein>